<dbReference type="PANTHER" id="PTHR34979">
    <property type="entry name" value="INNER MEMBRANE PROTEIN YGAZ"/>
    <property type="match status" value="1"/>
</dbReference>
<keyword evidence="10" id="KW-1185">Reference proteome</keyword>
<name>A0ABT0ZZX1_9PSEU</name>
<keyword evidence="5 8" id="KW-0812">Transmembrane</keyword>
<evidence type="ECO:0000256" key="1">
    <source>
        <dbReference type="ARBA" id="ARBA00004651"/>
    </source>
</evidence>
<feature type="transmembrane region" description="Helical" evidence="8">
    <location>
        <begin position="21"/>
        <end position="49"/>
    </location>
</feature>
<protein>
    <submittedName>
        <fullName evidence="9">AzlC family ABC transporter permease</fullName>
    </submittedName>
</protein>
<comment type="subcellular location">
    <subcellularLocation>
        <location evidence="1">Cell membrane</location>
        <topology evidence="1">Multi-pass membrane protein</topology>
    </subcellularLocation>
</comment>
<evidence type="ECO:0000256" key="3">
    <source>
        <dbReference type="ARBA" id="ARBA00022448"/>
    </source>
</evidence>
<keyword evidence="6 8" id="KW-1133">Transmembrane helix</keyword>
<evidence type="ECO:0000256" key="8">
    <source>
        <dbReference type="SAM" id="Phobius"/>
    </source>
</evidence>
<dbReference type="InterPro" id="IPR011606">
    <property type="entry name" value="Brnchd-chn_aa_trnsp_permease"/>
</dbReference>
<feature type="transmembrane region" description="Helical" evidence="8">
    <location>
        <begin position="55"/>
        <end position="77"/>
    </location>
</feature>
<evidence type="ECO:0000313" key="9">
    <source>
        <dbReference type="EMBL" id="MCO1656210.1"/>
    </source>
</evidence>
<evidence type="ECO:0000256" key="4">
    <source>
        <dbReference type="ARBA" id="ARBA00022475"/>
    </source>
</evidence>
<evidence type="ECO:0000313" key="10">
    <source>
        <dbReference type="Proteomes" id="UP001165283"/>
    </source>
</evidence>
<sequence>MARSAGWRRGLRDSAPLVLPTVAVGVTFGLLAAPVIGATAAVVMSAVVWSGTAQFAAVGVLGAGGGAVLAGASGLLANTRFVPMGFAIAASLSGPAPRRAAVGATVVDASFAIAHRGGGRFDAAALVGAMPLQYVAWLLGTAAGALGADVLGDPQRWGLDVLFPAFYLSLLIGELREDRRARLVAGCAAVIALALVPFTPAGVPVVAAAAAALIGLRERR</sequence>
<keyword evidence="3" id="KW-0813">Transport</keyword>
<evidence type="ECO:0000256" key="6">
    <source>
        <dbReference type="ARBA" id="ARBA00022989"/>
    </source>
</evidence>
<keyword evidence="7 8" id="KW-0472">Membrane</keyword>
<dbReference type="Proteomes" id="UP001165283">
    <property type="component" value="Unassembled WGS sequence"/>
</dbReference>
<comment type="similarity">
    <text evidence="2">Belongs to the AzlC family.</text>
</comment>
<evidence type="ECO:0000256" key="7">
    <source>
        <dbReference type="ARBA" id="ARBA00023136"/>
    </source>
</evidence>
<feature type="transmembrane region" description="Helical" evidence="8">
    <location>
        <begin position="187"/>
        <end position="214"/>
    </location>
</feature>
<keyword evidence="4" id="KW-1003">Cell membrane</keyword>
<dbReference type="Pfam" id="PF03591">
    <property type="entry name" value="AzlC"/>
    <property type="match status" value="1"/>
</dbReference>
<evidence type="ECO:0000256" key="5">
    <source>
        <dbReference type="ARBA" id="ARBA00022692"/>
    </source>
</evidence>
<feature type="transmembrane region" description="Helical" evidence="8">
    <location>
        <begin position="123"/>
        <end position="145"/>
    </location>
</feature>
<reference evidence="9" key="1">
    <citation type="submission" date="2021-04" db="EMBL/GenBank/DDBJ databases">
        <title>Pseudonocardia sp. nov., isolated from sandy soil of mangrove forest.</title>
        <authorList>
            <person name="Zan Z."/>
            <person name="Huang R."/>
            <person name="Liu W."/>
        </authorList>
    </citation>
    <scope>NUCLEOTIDE SEQUENCE</scope>
    <source>
        <strain evidence="9">S2-4</strain>
    </source>
</reference>
<dbReference type="RefSeq" id="WP_252438719.1">
    <property type="nucleotide sequence ID" value="NZ_JAGSOV010000033.1"/>
</dbReference>
<feature type="transmembrane region" description="Helical" evidence="8">
    <location>
        <begin position="157"/>
        <end position="175"/>
    </location>
</feature>
<gene>
    <name evidence="9" type="ORF">KDL28_14210</name>
</gene>
<dbReference type="EMBL" id="JAGSOV010000033">
    <property type="protein sequence ID" value="MCO1656210.1"/>
    <property type="molecule type" value="Genomic_DNA"/>
</dbReference>
<dbReference type="PANTHER" id="PTHR34979:SF1">
    <property type="entry name" value="INNER MEMBRANE PROTEIN YGAZ"/>
    <property type="match status" value="1"/>
</dbReference>
<comment type="caution">
    <text evidence="9">The sequence shown here is derived from an EMBL/GenBank/DDBJ whole genome shotgun (WGS) entry which is preliminary data.</text>
</comment>
<evidence type="ECO:0000256" key="2">
    <source>
        <dbReference type="ARBA" id="ARBA00010735"/>
    </source>
</evidence>
<proteinExistence type="inferred from homology"/>
<organism evidence="9 10">
    <name type="scientific">Pseudonocardia humida</name>
    <dbReference type="NCBI Taxonomy" id="2800819"/>
    <lineage>
        <taxon>Bacteria</taxon>
        <taxon>Bacillati</taxon>
        <taxon>Actinomycetota</taxon>
        <taxon>Actinomycetes</taxon>
        <taxon>Pseudonocardiales</taxon>
        <taxon>Pseudonocardiaceae</taxon>
        <taxon>Pseudonocardia</taxon>
    </lineage>
</organism>
<accession>A0ABT0ZZX1</accession>